<dbReference type="OrthoDB" id="1046782at2759"/>
<feature type="signal peptide" evidence="1">
    <location>
        <begin position="1"/>
        <end position="16"/>
    </location>
</feature>
<dbReference type="GeneID" id="9672590"/>
<dbReference type="HOGENOM" id="CLU_1511003_0_0_1"/>
<dbReference type="eggNOG" id="ENOG502SK24">
    <property type="taxonomic scope" value="Eukaryota"/>
</dbReference>
<reference evidence="2 3" key="1">
    <citation type="journal article" date="2009" name="PLoS Genet.">
        <title>The genome of Nectria haematococca: contribution of supernumerary chromosomes to gene expansion.</title>
        <authorList>
            <person name="Coleman J.J."/>
            <person name="Rounsley S.D."/>
            <person name="Rodriguez-Carres M."/>
            <person name="Kuo A."/>
            <person name="Wasmann C.C."/>
            <person name="Grimwood J."/>
            <person name="Schmutz J."/>
            <person name="Taga M."/>
            <person name="White G.J."/>
            <person name="Zhou S."/>
            <person name="Schwartz D.C."/>
            <person name="Freitag M."/>
            <person name="Ma L.J."/>
            <person name="Danchin E.G."/>
            <person name="Henrissat B."/>
            <person name="Coutinho P.M."/>
            <person name="Nelson D.R."/>
            <person name="Straney D."/>
            <person name="Napoli C.A."/>
            <person name="Barker B.M."/>
            <person name="Gribskov M."/>
            <person name="Rep M."/>
            <person name="Kroken S."/>
            <person name="Molnar I."/>
            <person name="Rensing C."/>
            <person name="Kennell J.C."/>
            <person name="Zamora J."/>
            <person name="Farman M.L."/>
            <person name="Selker E.U."/>
            <person name="Salamov A."/>
            <person name="Shapiro H."/>
            <person name="Pangilinan J."/>
            <person name="Lindquist E."/>
            <person name="Lamers C."/>
            <person name="Grigoriev I.V."/>
            <person name="Geiser D.M."/>
            <person name="Covert S.F."/>
            <person name="Temporini E."/>
            <person name="Vanetten H.D."/>
        </authorList>
    </citation>
    <scope>NUCLEOTIDE SEQUENCE [LARGE SCALE GENOMIC DNA]</scope>
    <source>
        <strain evidence="3">ATCC MYA-4622 / CBS 123669 / FGSC 9596 / NRRL 45880 / 77-13-4</strain>
    </source>
</reference>
<dbReference type="Proteomes" id="UP000005206">
    <property type="component" value="Chromosome 4"/>
</dbReference>
<organism evidence="2 3">
    <name type="scientific">Fusarium vanettenii (strain ATCC MYA-4622 / CBS 123669 / FGSC 9596 / NRRL 45880 / 77-13-4)</name>
    <name type="common">Fusarium solani subsp. pisi</name>
    <dbReference type="NCBI Taxonomy" id="660122"/>
    <lineage>
        <taxon>Eukaryota</taxon>
        <taxon>Fungi</taxon>
        <taxon>Dikarya</taxon>
        <taxon>Ascomycota</taxon>
        <taxon>Pezizomycotina</taxon>
        <taxon>Sordariomycetes</taxon>
        <taxon>Hypocreomycetidae</taxon>
        <taxon>Hypocreales</taxon>
        <taxon>Nectriaceae</taxon>
        <taxon>Fusarium</taxon>
        <taxon>Fusarium solani species complex</taxon>
        <taxon>Fusarium vanettenii</taxon>
    </lineage>
</organism>
<feature type="chain" id="PRO_5002988905" description="Ecp2 effector protein domain-containing protein" evidence="1">
    <location>
        <begin position="17"/>
        <end position="178"/>
    </location>
</feature>
<proteinExistence type="predicted"/>
<accession>C7Z8D2</accession>
<evidence type="ECO:0000313" key="3">
    <source>
        <dbReference type="Proteomes" id="UP000005206"/>
    </source>
</evidence>
<sequence length="178" mass="19962">MWLRSFLMTLSVFATGRRTFPGYKIHSENTIGIDDFSEACRNALIALVRCDDATSEWTRALYHGILPIDVDVNSVCDVGCARAILDWRLAVDTYCGDSKWANGAPAGVMGSFISYGINEICQTDKKTGKNCNDVILNFSDTDTIEKMPNSELCSDCYVGRLKIIQASPYSYYKRELFY</sequence>
<protein>
    <recommendedName>
        <fullName evidence="4">Ecp2 effector protein domain-containing protein</fullName>
    </recommendedName>
</protein>
<dbReference type="RefSeq" id="XP_003045562.1">
    <property type="nucleotide sequence ID" value="XM_003045516.1"/>
</dbReference>
<evidence type="ECO:0008006" key="4">
    <source>
        <dbReference type="Google" id="ProtNLM"/>
    </source>
</evidence>
<name>C7Z8D2_FUSV7</name>
<evidence type="ECO:0000256" key="1">
    <source>
        <dbReference type="SAM" id="SignalP"/>
    </source>
</evidence>
<dbReference type="AlphaFoldDB" id="C7Z8D2"/>
<dbReference type="VEuPathDB" id="FungiDB:NECHADRAFT_79745"/>
<keyword evidence="3" id="KW-1185">Reference proteome</keyword>
<dbReference type="OMA" id="YNNAWAS"/>
<gene>
    <name evidence="2" type="ORF">NECHADRAFT_79745</name>
</gene>
<keyword evidence="1" id="KW-0732">Signal</keyword>
<evidence type="ECO:0000313" key="2">
    <source>
        <dbReference type="EMBL" id="EEU39849.1"/>
    </source>
</evidence>
<dbReference type="InParanoid" id="C7Z8D2"/>
<dbReference type="KEGG" id="nhe:NECHADRAFT_79745"/>
<dbReference type="EMBL" id="GG698911">
    <property type="protein sequence ID" value="EEU39849.1"/>
    <property type="molecule type" value="Genomic_DNA"/>
</dbReference>